<dbReference type="PROSITE" id="PS50109">
    <property type="entry name" value="HIS_KIN"/>
    <property type="match status" value="1"/>
</dbReference>
<evidence type="ECO:0000256" key="1">
    <source>
        <dbReference type="ARBA" id="ARBA00000085"/>
    </source>
</evidence>
<dbReference type="InterPro" id="IPR036890">
    <property type="entry name" value="HATPase_C_sf"/>
</dbReference>
<keyword evidence="9" id="KW-0902">Two-component regulatory system</keyword>
<dbReference type="InterPro" id="IPR003661">
    <property type="entry name" value="HisK_dim/P_dom"/>
</dbReference>
<comment type="caution">
    <text evidence="12">The sequence shown here is derived from an EMBL/GenBank/DDBJ whole genome shotgun (WGS) entry which is preliminary data.</text>
</comment>
<dbReference type="InterPro" id="IPR005467">
    <property type="entry name" value="His_kinase_dom"/>
</dbReference>
<evidence type="ECO:0000256" key="10">
    <source>
        <dbReference type="ARBA" id="ARBA00023136"/>
    </source>
</evidence>
<comment type="catalytic activity">
    <reaction evidence="1">
        <text>ATP + protein L-histidine = ADP + protein N-phospho-L-histidine.</text>
        <dbReference type="EC" id="2.7.13.3"/>
    </reaction>
</comment>
<keyword evidence="6" id="KW-0812">Transmembrane</keyword>
<dbReference type="Gene3D" id="3.30.565.10">
    <property type="entry name" value="Histidine kinase-like ATPase, C-terminal domain"/>
    <property type="match status" value="1"/>
</dbReference>
<comment type="subcellular location">
    <subcellularLocation>
        <location evidence="2">Cell membrane</location>
    </subcellularLocation>
</comment>
<evidence type="ECO:0000256" key="9">
    <source>
        <dbReference type="ARBA" id="ARBA00023012"/>
    </source>
</evidence>
<evidence type="ECO:0000256" key="7">
    <source>
        <dbReference type="ARBA" id="ARBA00022777"/>
    </source>
</evidence>
<keyword evidence="8" id="KW-1133">Transmembrane helix</keyword>
<keyword evidence="4" id="KW-0597">Phosphoprotein</keyword>
<dbReference type="SUPFAM" id="SSF47384">
    <property type="entry name" value="Homodimeric domain of signal transducing histidine kinase"/>
    <property type="match status" value="1"/>
</dbReference>
<keyword evidence="13" id="KW-1185">Reference proteome</keyword>
<dbReference type="PANTHER" id="PTHR45436">
    <property type="entry name" value="SENSOR HISTIDINE KINASE YKOH"/>
    <property type="match status" value="1"/>
</dbReference>
<accession>A0ABW2NWU0</accession>
<dbReference type="EC" id="2.7.13.3" evidence="3"/>
<evidence type="ECO:0000256" key="2">
    <source>
        <dbReference type="ARBA" id="ARBA00004236"/>
    </source>
</evidence>
<keyword evidence="5" id="KW-0808">Transferase</keyword>
<feature type="domain" description="Histidine kinase" evidence="11">
    <location>
        <begin position="23"/>
        <end position="230"/>
    </location>
</feature>
<evidence type="ECO:0000256" key="4">
    <source>
        <dbReference type="ARBA" id="ARBA00022553"/>
    </source>
</evidence>
<dbReference type="GO" id="GO:0016301">
    <property type="term" value="F:kinase activity"/>
    <property type="evidence" value="ECO:0007669"/>
    <property type="project" value="UniProtKB-KW"/>
</dbReference>
<evidence type="ECO:0000313" key="12">
    <source>
        <dbReference type="EMBL" id="MFC7381237.1"/>
    </source>
</evidence>
<organism evidence="12 13">
    <name type="scientific">Sphaerisporangium rhizosphaerae</name>
    <dbReference type="NCBI Taxonomy" id="2269375"/>
    <lineage>
        <taxon>Bacteria</taxon>
        <taxon>Bacillati</taxon>
        <taxon>Actinomycetota</taxon>
        <taxon>Actinomycetes</taxon>
        <taxon>Streptosporangiales</taxon>
        <taxon>Streptosporangiaceae</taxon>
        <taxon>Sphaerisporangium</taxon>
    </lineage>
</organism>
<protein>
    <recommendedName>
        <fullName evidence="3">histidine kinase</fullName>
        <ecNumber evidence="3">2.7.13.3</ecNumber>
    </recommendedName>
</protein>
<evidence type="ECO:0000259" key="11">
    <source>
        <dbReference type="PROSITE" id="PS50109"/>
    </source>
</evidence>
<dbReference type="CDD" id="cd00075">
    <property type="entry name" value="HATPase"/>
    <property type="match status" value="1"/>
</dbReference>
<sequence>MTLTCVDPAVERDLVRQRRFAADAAHELRTPLAGLRVKLEEAGLHPEQTDLPALMVAALDDVDRLQAIVRDLLLLTGMTAEAPSPHQPVDLAAAVRDQVVPRQGGPDVRLRTVAAVTVDVVPAHLGRLLANLLDNARKHARRWIQVQIRPHDAIAELTVTDDGPGIPAHERERVFELFARLDAARCRDAGGTGLGLAIARDIARAHEGTLHVEDGPGGGARFVLRLPLAARPALGTC</sequence>
<dbReference type="InterPro" id="IPR003594">
    <property type="entry name" value="HATPase_dom"/>
</dbReference>
<evidence type="ECO:0000313" key="13">
    <source>
        <dbReference type="Proteomes" id="UP001596496"/>
    </source>
</evidence>
<dbReference type="CDD" id="cd00082">
    <property type="entry name" value="HisKA"/>
    <property type="match status" value="1"/>
</dbReference>
<proteinExistence type="predicted"/>
<dbReference type="RefSeq" id="WP_380824165.1">
    <property type="nucleotide sequence ID" value="NZ_JBHTCG010000002.1"/>
</dbReference>
<dbReference type="PANTHER" id="PTHR45436:SF5">
    <property type="entry name" value="SENSOR HISTIDINE KINASE TRCS"/>
    <property type="match status" value="1"/>
</dbReference>
<evidence type="ECO:0000256" key="3">
    <source>
        <dbReference type="ARBA" id="ARBA00012438"/>
    </source>
</evidence>
<dbReference type="InterPro" id="IPR036097">
    <property type="entry name" value="HisK_dim/P_sf"/>
</dbReference>
<dbReference type="Proteomes" id="UP001596496">
    <property type="component" value="Unassembled WGS sequence"/>
</dbReference>
<name>A0ABW2NWU0_9ACTN</name>
<gene>
    <name evidence="12" type="ORF">ACFQSB_03390</name>
</gene>
<evidence type="ECO:0000256" key="8">
    <source>
        <dbReference type="ARBA" id="ARBA00022989"/>
    </source>
</evidence>
<dbReference type="InterPro" id="IPR004358">
    <property type="entry name" value="Sig_transdc_His_kin-like_C"/>
</dbReference>
<dbReference type="SUPFAM" id="SSF55874">
    <property type="entry name" value="ATPase domain of HSP90 chaperone/DNA topoisomerase II/histidine kinase"/>
    <property type="match status" value="1"/>
</dbReference>
<keyword evidence="7 12" id="KW-0418">Kinase</keyword>
<keyword evidence="10" id="KW-0472">Membrane</keyword>
<dbReference type="SMART" id="SM00388">
    <property type="entry name" value="HisKA"/>
    <property type="match status" value="1"/>
</dbReference>
<dbReference type="Gene3D" id="1.10.287.130">
    <property type="match status" value="1"/>
</dbReference>
<dbReference type="EMBL" id="JBHTCG010000002">
    <property type="protein sequence ID" value="MFC7381237.1"/>
    <property type="molecule type" value="Genomic_DNA"/>
</dbReference>
<evidence type="ECO:0000256" key="6">
    <source>
        <dbReference type="ARBA" id="ARBA00022692"/>
    </source>
</evidence>
<reference evidence="13" key="1">
    <citation type="journal article" date="2019" name="Int. J. Syst. Evol. Microbiol.">
        <title>The Global Catalogue of Microorganisms (GCM) 10K type strain sequencing project: providing services to taxonomists for standard genome sequencing and annotation.</title>
        <authorList>
            <consortium name="The Broad Institute Genomics Platform"/>
            <consortium name="The Broad Institute Genome Sequencing Center for Infectious Disease"/>
            <person name="Wu L."/>
            <person name="Ma J."/>
        </authorList>
    </citation>
    <scope>NUCLEOTIDE SEQUENCE [LARGE SCALE GENOMIC DNA]</scope>
    <source>
        <strain evidence="13">CECT 7649</strain>
    </source>
</reference>
<dbReference type="InterPro" id="IPR050428">
    <property type="entry name" value="TCS_sensor_his_kinase"/>
</dbReference>
<dbReference type="Pfam" id="PF02518">
    <property type="entry name" value="HATPase_c"/>
    <property type="match status" value="1"/>
</dbReference>
<dbReference type="SMART" id="SM00387">
    <property type="entry name" value="HATPase_c"/>
    <property type="match status" value="1"/>
</dbReference>
<dbReference type="PRINTS" id="PR00344">
    <property type="entry name" value="BCTRLSENSOR"/>
</dbReference>
<evidence type="ECO:0000256" key="5">
    <source>
        <dbReference type="ARBA" id="ARBA00022679"/>
    </source>
</evidence>
<dbReference type="Pfam" id="PF00512">
    <property type="entry name" value="HisKA"/>
    <property type="match status" value="1"/>
</dbReference>